<keyword evidence="3" id="KW-1185">Reference proteome</keyword>
<dbReference type="GeneID" id="19903838"/>
<gene>
    <name evidence="2" type="ORF">W97_06527</name>
</gene>
<dbReference type="HOGENOM" id="CLU_1320826_0_0_1"/>
<accession>R7YZQ5</accession>
<dbReference type="AlphaFoldDB" id="R7YZQ5"/>
<dbReference type="EMBL" id="JH767586">
    <property type="protein sequence ID" value="EON67274.1"/>
    <property type="molecule type" value="Genomic_DNA"/>
</dbReference>
<feature type="compositionally biased region" description="Low complexity" evidence="1">
    <location>
        <begin position="50"/>
        <end position="60"/>
    </location>
</feature>
<sequence length="208" mass="23287">MSIAPYTAERQRAMEDGYALTDEYSDENTDVEGGSYRETQPDSGDGTGTDGDASPEDGAGMDDGMGPGIIEDDADVDYGDDIFVDWYNDRNVRAKYAHIAWVTLRAYRSDLRPWTHTPQQCIWDTNNPMSDGSLFGQCVFFADDSAQTAASVRRIVVNGRRKNMNINKFLAFGCGTVSLAEWRSLVMKERSLLVWSLTRMSYGRDHYA</sequence>
<organism evidence="2 3">
    <name type="scientific">Coniosporium apollinis (strain CBS 100218)</name>
    <name type="common">Rock-inhabiting black yeast</name>
    <dbReference type="NCBI Taxonomy" id="1168221"/>
    <lineage>
        <taxon>Eukaryota</taxon>
        <taxon>Fungi</taxon>
        <taxon>Dikarya</taxon>
        <taxon>Ascomycota</taxon>
        <taxon>Pezizomycotina</taxon>
        <taxon>Dothideomycetes</taxon>
        <taxon>Dothideomycetes incertae sedis</taxon>
        <taxon>Coniosporium</taxon>
    </lineage>
</organism>
<proteinExistence type="predicted"/>
<evidence type="ECO:0000256" key="1">
    <source>
        <dbReference type="SAM" id="MobiDB-lite"/>
    </source>
</evidence>
<name>R7YZQ5_CONA1</name>
<evidence type="ECO:0000313" key="3">
    <source>
        <dbReference type="Proteomes" id="UP000016924"/>
    </source>
</evidence>
<dbReference type="RefSeq" id="XP_007782591.1">
    <property type="nucleotide sequence ID" value="XM_007784401.1"/>
</dbReference>
<protein>
    <submittedName>
        <fullName evidence="2">Uncharacterized protein</fullName>
    </submittedName>
</protein>
<reference evidence="3" key="1">
    <citation type="submission" date="2012-06" db="EMBL/GenBank/DDBJ databases">
        <title>The genome sequence of Coniosporium apollinis CBS 100218.</title>
        <authorList>
            <consortium name="The Broad Institute Genome Sequencing Platform"/>
            <person name="Cuomo C."/>
            <person name="Gorbushina A."/>
            <person name="Noack S."/>
            <person name="Walker B."/>
            <person name="Young S.K."/>
            <person name="Zeng Q."/>
            <person name="Gargeya S."/>
            <person name="Fitzgerald M."/>
            <person name="Haas B."/>
            <person name="Abouelleil A."/>
            <person name="Alvarado L."/>
            <person name="Arachchi H.M."/>
            <person name="Berlin A.M."/>
            <person name="Chapman S.B."/>
            <person name="Goldberg J."/>
            <person name="Griggs A."/>
            <person name="Gujja S."/>
            <person name="Hansen M."/>
            <person name="Howarth C."/>
            <person name="Imamovic A."/>
            <person name="Larimer J."/>
            <person name="McCowan C."/>
            <person name="Montmayeur A."/>
            <person name="Murphy C."/>
            <person name="Neiman D."/>
            <person name="Pearson M."/>
            <person name="Priest M."/>
            <person name="Roberts A."/>
            <person name="Saif S."/>
            <person name="Shea T."/>
            <person name="Sisk P."/>
            <person name="Sykes S."/>
            <person name="Wortman J."/>
            <person name="Nusbaum C."/>
            <person name="Birren B."/>
        </authorList>
    </citation>
    <scope>NUCLEOTIDE SEQUENCE [LARGE SCALE GENOMIC DNA]</scope>
    <source>
        <strain evidence="3">CBS 100218</strain>
    </source>
</reference>
<evidence type="ECO:0000313" key="2">
    <source>
        <dbReference type="EMBL" id="EON67274.1"/>
    </source>
</evidence>
<feature type="region of interest" description="Disordered" evidence="1">
    <location>
        <begin position="1"/>
        <end position="71"/>
    </location>
</feature>
<dbReference type="Proteomes" id="UP000016924">
    <property type="component" value="Unassembled WGS sequence"/>
</dbReference>